<dbReference type="Proteomes" id="UP001152803">
    <property type="component" value="Unassembled WGS sequence"/>
</dbReference>
<evidence type="ECO:0000313" key="1">
    <source>
        <dbReference type="EMBL" id="KAJ8279379.1"/>
    </source>
</evidence>
<keyword evidence="2" id="KW-1185">Reference proteome</keyword>
<gene>
    <name evidence="1" type="ORF">COCON_G00064450</name>
</gene>
<proteinExistence type="predicted"/>
<name>A0A9Q1I330_CONCO</name>
<evidence type="ECO:0000313" key="2">
    <source>
        <dbReference type="Proteomes" id="UP001152803"/>
    </source>
</evidence>
<dbReference type="EMBL" id="JAFJMO010000004">
    <property type="protein sequence ID" value="KAJ8279379.1"/>
    <property type="molecule type" value="Genomic_DNA"/>
</dbReference>
<dbReference type="OrthoDB" id="8892477at2759"/>
<protein>
    <submittedName>
        <fullName evidence="1">Uncharacterized protein</fullName>
    </submittedName>
</protein>
<accession>A0A9Q1I330</accession>
<sequence length="75" mass="8366">MDYFTKWPEVYAVPKQSPVTMADKLVEEIRFCVPEEATSGETSRLPSSSAQSICLNSAVKTILLCQRRTVLAEDV</sequence>
<reference evidence="1" key="1">
    <citation type="journal article" date="2023" name="Science">
        <title>Genome structures resolve the early diversification of teleost fishes.</title>
        <authorList>
            <person name="Parey E."/>
            <person name="Louis A."/>
            <person name="Montfort J."/>
            <person name="Bouchez O."/>
            <person name="Roques C."/>
            <person name="Iampietro C."/>
            <person name="Lluch J."/>
            <person name="Castinel A."/>
            <person name="Donnadieu C."/>
            <person name="Desvignes T."/>
            <person name="Floi Bucao C."/>
            <person name="Jouanno E."/>
            <person name="Wen M."/>
            <person name="Mejri S."/>
            <person name="Dirks R."/>
            <person name="Jansen H."/>
            <person name="Henkel C."/>
            <person name="Chen W.J."/>
            <person name="Zahm M."/>
            <person name="Cabau C."/>
            <person name="Klopp C."/>
            <person name="Thompson A.W."/>
            <person name="Robinson-Rechavi M."/>
            <person name="Braasch I."/>
            <person name="Lecointre G."/>
            <person name="Bobe J."/>
            <person name="Postlethwait J.H."/>
            <person name="Berthelot C."/>
            <person name="Roest Crollius H."/>
            <person name="Guiguen Y."/>
        </authorList>
    </citation>
    <scope>NUCLEOTIDE SEQUENCE</scope>
    <source>
        <strain evidence="1">Concon-B</strain>
    </source>
</reference>
<comment type="caution">
    <text evidence="1">The sequence shown here is derived from an EMBL/GenBank/DDBJ whole genome shotgun (WGS) entry which is preliminary data.</text>
</comment>
<organism evidence="1 2">
    <name type="scientific">Conger conger</name>
    <name type="common">Conger eel</name>
    <name type="synonym">Muraena conger</name>
    <dbReference type="NCBI Taxonomy" id="82655"/>
    <lineage>
        <taxon>Eukaryota</taxon>
        <taxon>Metazoa</taxon>
        <taxon>Chordata</taxon>
        <taxon>Craniata</taxon>
        <taxon>Vertebrata</taxon>
        <taxon>Euteleostomi</taxon>
        <taxon>Actinopterygii</taxon>
        <taxon>Neopterygii</taxon>
        <taxon>Teleostei</taxon>
        <taxon>Anguilliformes</taxon>
        <taxon>Congridae</taxon>
        <taxon>Conger</taxon>
    </lineage>
</organism>
<dbReference type="AlphaFoldDB" id="A0A9Q1I330"/>